<dbReference type="AlphaFoldDB" id="A0A517MES4"/>
<dbReference type="OrthoDB" id="9804625at2"/>
<evidence type="ECO:0000313" key="9">
    <source>
        <dbReference type="Proteomes" id="UP000320672"/>
    </source>
</evidence>
<dbReference type="HAMAP" id="MF_01928">
    <property type="entry name" value="PurK"/>
    <property type="match status" value="1"/>
</dbReference>
<organism evidence="8 9">
    <name type="scientific">Roseimaritima multifibrata</name>
    <dbReference type="NCBI Taxonomy" id="1930274"/>
    <lineage>
        <taxon>Bacteria</taxon>
        <taxon>Pseudomonadati</taxon>
        <taxon>Planctomycetota</taxon>
        <taxon>Planctomycetia</taxon>
        <taxon>Pirellulales</taxon>
        <taxon>Pirellulaceae</taxon>
        <taxon>Roseimaritima</taxon>
    </lineage>
</organism>
<dbReference type="GO" id="GO:0046872">
    <property type="term" value="F:metal ion binding"/>
    <property type="evidence" value="ECO:0007669"/>
    <property type="project" value="InterPro"/>
</dbReference>
<name>A0A517MES4_9BACT</name>
<feature type="binding site" evidence="5">
    <location>
        <position position="164"/>
    </location>
    <ligand>
        <name>ATP</name>
        <dbReference type="ChEBI" id="CHEBI:30616"/>
    </ligand>
</feature>
<dbReference type="EMBL" id="CP036262">
    <property type="protein sequence ID" value="QDS93267.1"/>
    <property type="molecule type" value="Genomic_DNA"/>
</dbReference>
<keyword evidence="2 5" id="KW-0547">Nucleotide-binding</keyword>
<dbReference type="GO" id="GO:0005829">
    <property type="term" value="C:cytosol"/>
    <property type="evidence" value="ECO:0007669"/>
    <property type="project" value="TreeGrafter"/>
</dbReference>
<evidence type="ECO:0000256" key="6">
    <source>
        <dbReference type="RuleBase" id="RU361200"/>
    </source>
</evidence>
<comment type="function">
    <text evidence="5">Catalyzes the ATP-dependent conversion of 5-aminoimidazole ribonucleotide (AIR) and HCO(3)(-) to N5-carboxyaminoimidazole ribonucleotide (N5-CAIR).</text>
</comment>
<dbReference type="RefSeq" id="WP_145351463.1">
    <property type="nucleotide sequence ID" value="NZ_CP036262.1"/>
</dbReference>
<dbReference type="GO" id="GO:0004638">
    <property type="term" value="F:phosphoribosylaminoimidazole carboxylase activity"/>
    <property type="evidence" value="ECO:0007669"/>
    <property type="project" value="InterPro"/>
</dbReference>
<dbReference type="Proteomes" id="UP000320672">
    <property type="component" value="Chromosome"/>
</dbReference>
<dbReference type="PROSITE" id="PS50975">
    <property type="entry name" value="ATP_GRASP"/>
    <property type="match status" value="1"/>
</dbReference>
<dbReference type="GO" id="GO:0034028">
    <property type="term" value="F:5-(carboxyamino)imidazole ribonucleotide synthase activity"/>
    <property type="evidence" value="ECO:0007669"/>
    <property type="project" value="UniProtKB-UniRule"/>
</dbReference>
<comment type="subunit">
    <text evidence="5 6">Homodimer.</text>
</comment>
<comment type="catalytic activity">
    <reaction evidence="5 6">
        <text>5-amino-1-(5-phospho-beta-D-ribosyl)imidazole + hydrogencarbonate + ATP = 5-carboxyamino-1-(5-phospho-D-ribosyl)imidazole + ADP + phosphate + 2 H(+)</text>
        <dbReference type="Rhea" id="RHEA:19317"/>
        <dbReference type="ChEBI" id="CHEBI:15378"/>
        <dbReference type="ChEBI" id="CHEBI:17544"/>
        <dbReference type="ChEBI" id="CHEBI:30616"/>
        <dbReference type="ChEBI" id="CHEBI:43474"/>
        <dbReference type="ChEBI" id="CHEBI:58730"/>
        <dbReference type="ChEBI" id="CHEBI:137981"/>
        <dbReference type="ChEBI" id="CHEBI:456216"/>
        <dbReference type="EC" id="6.3.4.18"/>
    </reaction>
</comment>
<dbReference type="InterPro" id="IPR016185">
    <property type="entry name" value="PreATP-grasp_dom_sf"/>
</dbReference>
<dbReference type="InterPro" id="IPR005875">
    <property type="entry name" value="PurK"/>
</dbReference>
<feature type="binding site" evidence="5">
    <location>
        <begin position="199"/>
        <end position="202"/>
    </location>
    <ligand>
        <name>ATP</name>
        <dbReference type="ChEBI" id="CHEBI:30616"/>
    </ligand>
</feature>
<dbReference type="NCBIfam" id="NF004675">
    <property type="entry name" value="PRK06019.1-1"/>
    <property type="match status" value="1"/>
</dbReference>
<evidence type="ECO:0000313" key="8">
    <source>
        <dbReference type="EMBL" id="QDS93267.1"/>
    </source>
</evidence>
<dbReference type="EC" id="6.3.4.18" evidence="5 6"/>
<dbReference type="InterPro" id="IPR011054">
    <property type="entry name" value="Rudment_hybrid_motif"/>
</dbReference>
<dbReference type="InterPro" id="IPR040686">
    <property type="entry name" value="PurK_C"/>
</dbReference>
<dbReference type="InterPro" id="IPR054350">
    <property type="entry name" value="PurT/PurK_preATP-grasp"/>
</dbReference>
<comment type="pathway">
    <text evidence="5 6">Purine metabolism; IMP biosynthesis via de novo pathway; 5-amino-1-(5-phospho-D-ribosyl)imidazole-4-carboxylate from 5-amino-1-(5-phospho-D-ribosyl)imidazole (N5-CAIR route): step 1/2.</text>
</comment>
<dbReference type="GO" id="GO:0005524">
    <property type="term" value="F:ATP binding"/>
    <property type="evidence" value="ECO:0007669"/>
    <property type="project" value="UniProtKB-UniRule"/>
</dbReference>
<dbReference type="Gene3D" id="3.40.50.20">
    <property type="match status" value="1"/>
</dbReference>
<evidence type="ECO:0000256" key="5">
    <source>
        <dbReference type="HAMAP-Rule" id="MF_01928"/>
    </source>
</evidence>
<evidence type="ECO:0000256" key="1">
    <source>
        <dbReference type="ARBA" id="ARBA00022598"/>
    </source>
</evidence>
<dbReference type="InterPro" id="IPR003135">
    <property type="entry name" value="ATP-grasp_carboxylate-amine"/>
</dbReference>
<dbReference type="NCBIfam" id="NF004679">
    <property type="entry name" value="PRK06019.1-5"/>
    <property type="match status" value="1"/>
</dbReference>
<dbReference type="Gene3D" id="3.30.470.20">
    <property type="entry name" value="ATP-grasp fold, B domain"/>
    <property type="match status" value="1"/>
</dbReference>
<dbReference type="Pfam" id="PF02222">
    <property type="entry name" value="ATP-grasp"/>
    <property type="match status" value="1"/>
</dbReference>
<dbReference type="SUPFAM" id="SSF51246">
    <property type="entry name" value="Rudiment single hybrid motif"/>
    <property type="match status" value="1"/>
</dbReference>
<feature type="binding site" evidence="5">
    <location>
        <position position="207"/>
    </location>
    <ligand>
        <name>ATP</name>
        <dbReference type="ChEBI" id="CHEBI:30616"/>
    </ligand>
</feature>
<proteinExistence type="inferred from homology"/>
<dbReference type="SUPFAM" id="SSF56059">
    <property type="entry name" value="Glutathione synthetase ATP-binding domain-like"/>
    <property type="match status" value="1"/>
</dbReference>
<keyword evidence="9" id="KW-1185">Reference proteome</keyword>
<dbReference type="NCBIfam" id="TIGR01161">
    <property type="entry name" value="purK"/>
    <property type="match status" value="1"/>
</dbReference>
<protein>
    <recommendedName>
        <fullName evidence="5 6">N5-carboxyaminoimidazole ribonucleotide synthase</fullName>
        <shortName evidence="5 6">N5-CAIR synthase</shortName>
        <ecNumber evidence="5 6">6.3.4.18</ecNumber>
    </recommendedName>
    <alternativeName>
        <fullName evidence="5 6">5-(carboxyamino)imidazole ribonucleotide synthetase</fullName>
    </alternativeName>
</protein>
<feature type="binding site" evidence="5">
    <location>
        <position position="118"/>
    </location>
    <ligand>
        <name>ATP</name>
        <dbReference type="ChEBI" id="CHEBI:30616"/>
    </ligand>
</feature>
<dbReference type="GO" id="GO:0006189">
    <property type="term" value="P:'de novo' IMP biosynthetic process"/>
    <property type="evidence" value="ECO:0007669"/>
    <property type="project" value="UniProtKB-UniRule"/>
</dbReference>
<dbReference type="SUPFAM" id="SSF52440">
    <property type="entry name" value="PreATP-grasp domain"/>
    <property type="match status" value="1"/>
</dbReference>
<evidence type="ECO:0000256" key="4">
    <source>
        <dbReference type="ARBA" id="ARBA00022840"/>
    </source>
</evidence>
<dbReference type="NCBIfam" id="NF004677">
    <property type="entry name" value="PRK06019.1-3"/>
    <property type="match status" value="1"/>
</dbReference>
<dbReference type="PANTHER" id="PTHR11609:SF5">
    <property type="entry name" value="PHOSPHORIBOSYLAMINOIMIDAZOLE CARBOXYLASE"/>
    <property type="match status" value="1"/>
</dbReference>
<sequence>MLNAKTDPDSALNPKTIRPGATIGMLGGGQLGRMFFLAAKQMGYHAVVLTDSEGSPAALVADSVIVGDYTPQNLEKLASQCDVVTLEFENIPDAAVQHLAKRVPTFPPASILRIAQDRHLEKRTLAEMPLPVTPFRTVEHPGSEAGIKELSEAAAAFGFPLILKTARSGYDGKGQKKVANQEELIAAANEFGNERIVAEKMIAFEREVSVLVARNQQGETAVYPLIENQHRNHILAISHSPAAASPEIEKAAVQIAETVAKKLDLVGILCVELFEVPGEGLIINEIAPRPHNSGHLTIEGSSTSQFEQHVRAVCGLPLGDTSPRCPAAMFNLLGDLWGDDGSDPPFEQALTVPGVSLHLYGKTEARPGRKMGHLTAVGKTVEEALRRVYEAYELLVE</sequence>
<comment type="function">
    <text evidence="6">Catalyzes the ATP-dependent conversion of 5-aminoimidazole ribonucleotide (AIR) and HCO(3)- to N5-carboxyaminoimidazole ribonucleotide (N5-CAIR).</text>
</comment>
<evidence type="ECO:0000259" key="7">
    <source>
        <dbReference type="PROSITE" id="PS50975"/>
    </source>
</evidence>
<dbReference type="InterPro" id="IPR013815">
    <property type="entry name" value="ATP_grasp_subdomain_1"/>
</dbReference>
<dbReference type="InterPro" id="IPR011761">
    <property type="entry name" value="ATP-grasp"/>
</dbReference>
<accession>A0A517MES4</accession>
<dbReference type="KEGG" id="rml:FF011L_20290"/>
<dbReference type="Pfam" id="PF22660">
    <property type="entry name" value="RS_preATP-grasp-like"/>
    <property type="match status" value="1"/>
</dbReference>
<dbReference type="NCBIfam" id="NF004676">
    <property type="entry name" value="PRK06019.1-2"/>
    <property type="match status" value="1"/>
</dbReference>
<keyword evidence="3 5" id="KW-0658">Purine biosynthesis</keyword>
<feature type="binding site" evidence="5">
    <location>
        <begin position="284"/>
        <end position="285"/>
    </location>
    <ligand>
        <name>ATP</name>
        <dbReference type="ChEBI" id="CHEBI:30616"/>
    </ligand>
</feature>
<keyword evidence="4 5" id="KW-0067">ATP-binding</keyword>
<dbReference type="Pfam" id="PF17769">
    <property type="entry name" value="PurK_C"/>
    <property type="match status" value="1"/>
</dbReference>
<dbReference type="UniPathway" id="UPA00074">
    <property type="reaction ID" value="UER00942"/>
</dbReference>
<dbReference type="PANTHER" id="PTHR11609">
    <property type="entry name" value="PURINE BIOSYNTHESIS PROTEIN 6/7, PUR6/7"/>
    <property type="match status" value="1"/>
</dbReference>
<reference evidence="8 9" key="1">
    <citation type="submission" date="2019-02" db="EMBL/GenBank/DDBJ databases">
        <title>Deep-cultivation of Planctomycetes and their phenomic and genomic characterization uncovers novel biology.</title>
        <authorList>
            <person name="Wiegand S."/>
            <person name="Jogler M."/>
            <person name="Boedeker C."/>
            <person name="Pinto D."/>
            <person name="Vollmers J."/>
            <person name="Rivas-Marin E."/>
            <person name="Kohn T."/>
            <person name="Peeters S.H."/>
            <person name="Heuer A."/>
            <person name="Rast P."/>
            <person name="Oberbeckmann S."/>
            <person name="Bunk B."/>
            <person name="Jeske O."/>
            <person name="Meyerdierks A."/>
            <person name="Storesund J.E."/>
            <person name="Kallscheuer N."/>
            <person name="Luecker S."/>
            <person name="Lage O.M."/>
            <person name="Pohl T."/>
            <person name="Merkel B.J."/>
            <person name="Hornburger P."/>
            <person name="Mueller R.-W."/>
            <person name="Bruemmer F."/>
            <person name="Labrenz M."/>
            <person name="Spormann A.M."/>
            <person name="Op den Camp H."/>
            <person name="Overmann J."/>
            <person name="Amann R."/>
            <person name="Jetten M.S.M."/>
            <person name="Mascher T."/>
            <person name="Medema M.H."/>
            <person name="Devos D.P."/>
            <person name="Kaster A.-K."/>
            <person name="Ovreas L."/>
            <person name="Rohde M."/>
            <person name="Galperin M.Y."/>
            <person name="Jogler C."/>
        </authorList>
    </citation>
    <scope>NUCLEOTIDE SEQUENCE [LARGE SCALE GENOMIC DNA]</scope>
    <source>
        <strain evidence="8 9">FF011L</strain>
    </source>
</reference>
<feature type="binding site" evidence="5">
    <location>
        <begin position="169"/>
        <end position="175"/>
    </location>
    <ligand>
        <name>ATP</name>
        <dbReference type="ChEBI" id="CHEBI:30616"/>
    </ligand>
</feature>
<evidence type="ECO:0000256" key="2">
    <source>
        <dbReference type="ARBA" id="ARBA00022741"/>
    </source>
</evidence>
<comment type="similarity">
    <text evidence="5 6">Belongs to the PurK/PurT family.</text>
</comment>
<dbReference type="Gene3D" id="3.30.1490.20">
    <property type="entry name" value="ATP-grasp fold, A domain"/>
    <property type="match status" value="1"/>
</dbReference>
<gene>
    <name evidence="5 6 8" type="primary">purK</name>
    <name evidence="8" type="ORF">FF011L_20290</name>
</gene>
<feature type="domain" description="ATP-grasp" evidence="7">
    <location>
        <begin position="122"/>
        <end position="314"/>
    </location>
</feature>
<evidence type="ECO:0000256" key="3">
    <source>
        <dbReference type="ARBA" id="ARBA00022755"/>
    </source>
</evidence>
<feature type="binding site" evidence="5">
    <location>
        <position position="230"/>
    </location>
    <ligand>
        <name>ATP</name>
        <dbReference type="ChEBI" id="CHEBI:30616"/>
    </ligand>
</feature>
<keyword evidence="1 5" id="KW-0436">Ligase</keyword>
<dbReference type="FunFam" id="3.30.470.20:FF:000029">
    <property type="entry name" value="N5-carboxyaminoimidazole ribonucleotide synthase"/>
    <property type="match status" value="1"/>
</dbReference>